<reference evidence="2 3" key="1">
    <citation type="submission" date="2010-07" db="EMBL/GenBank/DDBJ databases">
        <title>The draft genome of Paenibacillus curdlanolyticus YK9.</title>
        <authorList>
            <consortium name="US DOE Joint Genome Institute (JGI-PGF)"/>
            <person name="Lucas S."/>
            <person name="Copeland A."/>
            <person name="Lapidus A."/>
            <person name="Cheng J.-F."/>
            <person name="Bruce D."/>
            <person name="Goodwin L."/>
            <person name="Pitluck S."/>
            <person name="Land M.L."/>
            <person name="Hauser L."/>
            <person name="Chang Y.-J."/>
            <person name="Jeffries C."/>
            <person name="Anderson I.J."/>
            <person name="Johnson E."/>
            <person name="Loganathan U."/>
            <person name="Mulhopadhyay B."/>
            <person name="Kyrpides N."/>
            <person name="Woyke T.J."/>
        </authorList>
    </citation>
    <scope>NUCLEOTIDE SEQUENCE [LARGE SCALE GENOMIC DNA]</scope>
    <source>
        <strain evidence="2 3">YK9</strain>
    </source>
</reference>
<dbReference type="STRING" id="717606.PaecuDRAFT_4768"/>
<evidence type="ECO:0000313" key="3">
    <source>
        <dbReference type="Proteomes" id="UP000005387"/>
    </source>
</evidence>
<organism evidence="2 3">
    <name type="scientific">Paenibacillus curdlanolyticus YK9</name>
    <dbReference type="NCBI Taxonomy" id="717606"/>
    <lineage>
        <taxon>Bacteria</taxon>
        <taxon>Bacillati</taxon>
        <taxon>Bacillota</taxon>
        <taxon>Bacilli</taxon>
        <taxon>Bacillales</taxon>
        <taxon>Paenibacillaceae</taxon>
        <taxon>Paenibacillus</taxon>
    </lineage>
</organism>
<gene>
    <name evidence="2" type="ORF">PaecuDRAFT_4768</name>
</gene>
<dbReference type="Proteomes" id="UP000005387">
    <property type="component" value="Unassembled WGS sequence"/>
</dbReference>
<keyword evidence="1" id="KW-1133">Transmembrane helix</keyword>
<keyword evidence="1" id="KW-0472">Membrane</keyword>
<dbReference type="eggNOG" id="COG4709">
    <property type="taxonomic scope" value="Bacteria"/>
</dbReference>
<evidence type="ECO:0000256" key="1">
    <source>
        <dbReference type="SAM" id="Phobius"/>
    </source>
</evidence>
<feature type="transmembrane region" description="Helical" evidence="1">
    <location>
        <begin position="82"/>
        <end position="103"/>
    </location>
</feature>
<evidence type="ECO:0000313" key="2">
    <source>
        <dbReference type="EMBL" id="EFM08415.1"/>
    </source>
</evidence>
<feature type="transmembrane region" description="Helical" evidence="1">
    <location>
        <begin position="109"/>
        <end position="130"/>
    </location>
</feature>
<keyword evidence="3" id="KW-1185">Reference proteome</keyword>
<dbReference type="OrthoDB" id="9804829at2"/>
<dbReference type="EMBL" id="AEDD01000018">
    <property type="protein sequence ID" value="EFM08415.1"/>
    <property type="molecule type" value="Genomic_DNA"/>
</dbReference>
<dbReference type="RefSeq" id="WP_006040746.1">
    <property type="nucleotide sequence ID" value="NZ_AEDD01000018.1"/>
</dbReference>
<proteinExistence type="predicted"/>
<evidence type="ECO:0008006" key="4">
    <source>
        <dbReference type="Google" id="ProtNLM"/>
    </source>
</evidence>
<accession>E0IGH5</accession>
<feature type="transmembrane region" description="Helical" evidence="1">
    <location>
        <begin position="137"/>
        <end position="157"/>
    </location>
</feature>
<name>E0IGH5_9BACL</name>
<keyword evidence="1" id="KW-0812">Transmembrane</keyword>
<dbReference type="AlphaFoldDB" id="E0IGH5"/>
<sequence>MTTGTQYLQMLEHELKGVPEPLRREWLADYAEHFRLAIENGQPEADICLELGDPRDIARELKLNVRMEKASKSGSLVQLTRVMLVGTSLGVFNLLFVLAPFIAVSAVIVALWAVVAAFFGSALLALWGGFVQDMHSGIAGISLACVTTGLGILFGALTKVLTRWFVRGTSRYLQANRRLIQESSRQ</sequence>
<dbReference type="Pfam" id="PF22564">
    <property type="entry name" value="HAAS"/>
    <property type="match status" value="1"/>
</dbReference>
<protein>
    <recommendedName>
        <fullName evidence="4">DUF1700 domain-containing protein</fullName>
    </recommendedName>
</protein>